<feature type="domain" description="DUF6534" evidence="3">
    <location>
        <begin position="177"/>
        <end position="262"/>
    </location>
</feature>
<sequence length="328" mass="36094">MDDSLGINLSETFAPIYWGTGGFLVSLLLTGITIVQAYMFFPHSNDRSGVKLIAAFMLISDLVSSILVAQSVYYYLIPHFGSLIPLSSITPEISADCLLSTLITFISQMYFVHQLYSVKKAGNGSNLIIVTIAVFAMLAFAGGIGCVATMYIFNRGVLANRNKYFSIFFGLAKAFGAITDIIATAAMCVFLKSAKTGMRQTNSLIKTLVQWVLQRGILVTFIQTALVISFYAAPTKLYWFAFHVNVTKLYANTFYAMLNGRSQLKDRKSVITSSRGQYPSGNGKHPHLPNDHHQQQVVHDISIDMGSEESDSNQMPMVTKTVVISSNI</sequence>
<dbReference type="EMBL" id="KZ302023">
    <property type="protein sequence ID" value="PFH49630.1"/>
    <property type="molecule type" value="Genomic_DNA"/>
</dbReference>
<feature type="transmembrane region" description="Helical" evidence="2">
    <location>
        <begin position="238"/>
        <end position="258"/>
    </location>
</feature>
<evidence type="ECO:0000256" key="1">
    <source>
        <dbReference type="SAM" id="MobiDB-lite"/>
    </source>
</evidence>
<feature type="transmembrane region" description="Helical" evidence="2">
    <location>
        <begin position="124"/>
        <end position="153"/>
    </location>
</feature>
<dbReference type="PANTHER" id="PTHR40465:SF1">
    <property type="entry name" value="DUF6534 DOMAIN-CONTAINING PROTEIN"/>
    <property type="match status" value="1"/>
</dbReference>
<dbReference type="OrthoDB" id="2792702at2759"/>
<dbReference type="Proteomes" id="UP000242287">
    <property type="component" value="Unassembled WGS sequence"/>
</dbReference>
<feature type="compositionally biased region" description="Polar residues" evidence="1">
    <location>
        <begin position="270"/>
        <end position="280"/>
    </location>
</feature>
<organism evidence="4 5">
    <name type="scientific">Amanita thiersii Skay4041</name>
    <dbReference type="NCBI Taxonomy" id="703135"/>
    <lineage>
        <taxon>Eukaryota</taxon>
        <taxon>Fungi</taxon>
        <taxon>Dikarya</taxon>
        <taxon>Basidiomycota</taxon>
        <taxon>Agaricomycotina</taxon>
        <taxon>Agaricomycetes</taxon>
        <taxon>Agaricomycetidae</taxon>
        <taxon>Agaricales</taxon>
        <taxon>Pluteineae</taxon>
        <taxon>Amanitaceae</taxon>
        <taxon>Amanita</taxon>
    </lineage>
</organism>
<feature type="transmembrane region" description="Helical" evidence="2">
    <location>
        <begin position="52"/>
        <end position="73"/>
    </location>
</feature>
<protein>
    <recommendedName>
        <fullName evidence="3">DUF6534 domain-containing protein</fullName>
    </recommendedName>
</protein>
<evidence type="ECO:0000313" key="4">
    <source>
        <dbReference type="EMBL" id="PFH49630.1"/>
    </source>
</evidence>
<evidence type="ECO:0000313" key="5">
    <source>
        <dbReference type="Proteomes" id="UP000242287"/>
    </source>
</evidence>
<accession>A0A2A9NPI4</accession>
<keyword evidence="2" id="KW-1133">Transmembrane helix</keyword>
<reference evidence="4 5" key="1">
    <citation type="submission" date="2014-02" db="EMBL/GenBank/DDBJ databases">
        <title>Transposable element dynamics among asymbiotic and ectomycorrhizal Amanita fungi.</title>
        <authorList>
            <consortium name="DOE Joint Genome Institute"/>
            <person name="Hess J."/>
            <person name="Skrede I."/>
            <person name="Wolfe B."/>
            <person name="LaButti K."/>
            <person name="Ohm R.A."/>
            <person name="Grigoriev I.V."/>
            <person name="Pringle A."/>
        </authorList>
    </citation>
    <scope>NUCLEOTIDE SEQUENCE [LARGE SCALE GENOMIC DNA]</scope>
    <source>
        <strain evidence="4 5">SKay4041</strain>
    </source>
</reference>
<dbReference type="STRING" id="703135.A0A2A9NPI4"/>
<feature type="transmembrane region" description="Helical" evidence="2">
    <location>
        <begin position="16"/>
        <end position="40"/>
    </location>
</feature>
<gene>
    <name evidence="4" type="ORF">AMATHDRAFT_194576</name>
</gene>
<name>A0A2A9NPI4_9AGAR</name>
<evidence type="ECO:0000256" key="2">
    <source>
        <dbReference type="SAM" id="Phobius"/>
    </source>
</evidence>
<keyword evidence="5" id="KW-1185">Reference proteome</keyword>
<keyword evidence="2" id="KW-0812">Transmembrane</keyword>
<keyword evidence="2" id="KW-0472">Membrane</keyword>
<dbReference type="PANTHER" id="PTHR40465">
    <property type="entry name" value="CHROMOSOME 1, WHOLE GENOME SHOTGUN SEQUENCE"/>
    <property type="match status" value="1"/>
</dbReference>
<evidence type="ECO:0000259" key="3">
    <source>
        <dbReference type="Pfam" id="PF20152"/>
    </source>
</evidence>
<feature type="transmembrane region" description="Helical" evidence="2">
    <location>
        <begin position="212"/>
        <end position="232"/>
    </location>
</feature>
<dbReference type="AlphaFoldDB" id="A0A2A9NPI4"/>
<dbReference type="Pfam" id="PF20152">
    <property type="entry name" value="DUF6534"/>
    <property type="match status" value="1"/>
</dbReference>
<feature type="transmembrane region" description="Helical" evidence="2">
    <location>
        <begin position="93"/>
        <end position="112"/>
    </location>
</feature>
<feature type="transmembrane region" description="Helical" evidence="2">
    <location>
        <begin position="165"/>
        <end position="191"/>
    </location>
</feature>
<proteinExistence type="predicted"/>
<dbReference type="InterPro" id="IPR045339">
    <property type="entry name" value="DUF6534"/>
</dbReference>
<feature type="region of interest" description="Disordered" evidence="1">
    <location>
        <begin position="269"/>
        <end position="291"/>
    </location>
</feature>